<dbReference type="Pfam" id="PF03099">
    <property type="entry name" value="BPL_LplA_LipB"/>
    <property type="match status" value="1"/>
</dbReference>
<dbReference type="SUPFAM" id="SSF50037">
    <property type="entry name" value="C-terminal domain of transcriptional repressors"/>
    <property type="match status" value="1"/>
</dbReference>
<dbReference type="PANTHER" id="PTHR12835">
    <property type="entry name" value="BIOTIN PROTEIN LIGASE"/>
    <property type="match status" value="1"/>
</dbReference>
<evidence type="ECO:0000256" key="5">
    <source>
        <dbReference type="ARBA" id="ARBA00024227"/>
    </source>
</evidence>
<dbReference type="GO" id="GO:0004077">
    <property type="term" value="F:biotin--[biotin carboxyl-carrier protein] ligase activity"/>
    <property type="evidence" value="ECO:0007669"/>
    <property type="project" value="UniProtKB-EC"/>
</dbReference>
<evidence type="ECO:0000256" key="2">
    <source>
        <dbReference type="ARBA" id="ARBA00022741"/>
    </source>
</evidence>
<name>A0A843YSN2_9BURK</name>
<dbReference type="InterPro" id="IPR008988">
    <property type="entry name" value="Transcriptional_repressor_C"/>
</dbReference>
<dbReference type="PANTHER" id="PTHR12835:SF5">
    <property type="entry name" value="BIOTIN--PROTEIN LIGASE"/>
    <property type="match status" value="1"/>
</dbReference>
<evidence type="ECO:0000256" key="3">
    <source>
        <dbReference type="ARBA" id="ARBA00022840"/>
    </source>
</evidence>
<keyword evidence="9" id="KW-1185">Reference proteome</keyword>
<feature type="domain" description="BPL/LPL catalytic" evidence="7">
    <location>
        <begin position="7"/>
        <end position="211"/>
    </location>
</feature>
<evidence type="ECO:0000256" key="1">
    <source>
        <dbReference type="ARBA" id="ARBA00022598"/>
    </source>
</evidence>
<dbReference type="NCBIfam" id="TIGR00121">
    <property type="entry name" value="birA_ligase"/>
    <property type="match status" value="1"/>
</dbReference>
<dbReference type="RefSeq" id="WP_153234167.1">
    <property type="nucleotide sequence ID" value="NZ_WINI01000003.1"/>
</dbReference>
<evidence type="ECO:0000259" key="7">
    <source>
        <dbReference type="PROSITE" id="PS51733"/>
    </source>
</evidence>
<dbReference type="PROSITE" id="PS51733">
    <property type="entry name" value="BPL_LPL_CATALYTIC"/>
    <property type="match status" value="1"/>
</dbReference>
<dbReference type="InterPro" id="IPR004143">
    <property type="entry name" value="BPL_LPL_catalytic"/>
</dbReference>
<dbReference type="InterPro" id="IPR003142">
    <property type="entry name" value="BPL_C"/>
</dbReference>
<dbReference type="EC" id="6.3.4.15" evidence="5"/>
<evidence type="ECO:0000256" key="4">
    <source>
        <dbReference type="ARBA" id="ARBA00023267"/>
    </source>
</evidence>
<comment type="caution">
    <text evidence="8">The sequence shown here is derived from an EMBL/GenBank/DDBJ whole genome shotgun (WGS) entry which is preliminary data.</text>
</comment>
<dbReference type="Gene3D" id="3.30.930.10">
    <property type="entry name" value="Bira Bifunctional Protein, Domain 2"/>
    <property type="match status" value="1"/>
</dbReference>
<keyword evidence="4" id="KW-0092">Biotin</keyword>
<dbReference type="InterPro" id="IPR004408">
    <property type="entry name" value="Biotin_CoA_COase_ligase"/>
</dbReference>
<evidence type="ECO:0000313" key="9">
    <source>
        <dbReference type="Proteomes" id="UP000451565"/>
    </source>
</evidence>
<dbReference type="Pfam" id="PF02237">
    <property type="entry name" value="BPL_C"/>
    <property type="match status" value="1"/>
</dbReference>
<evidence type="ECO:0000256" key="6">
    <source>
        <dbReference type="ARBA" id="ARBA00047846"/>
    </source>
</evidence>
<accession>A0A843YSN2</accession>
<dbReference type="GO" id="GO:0005737">
    <property type="term" value="C:cytoplasm"/>
    <property type="evidence" value="ECO:0007669"/>
    <property type="project" value="TreeGrafter"/>
</dbReference>
<evidence type="ECO:0000313" key="8">
    <source>
        <dbReference type="EMBL" id="MQR00583.1"/>
    </source>
</evidence>
<dbReference type="CDD" id="cd16442">
    <property type="entry name" value="BPL"/>
    <property type="match status" value="1"/>
</dbReference>
<keyword evidence="2" id="KW-0547">Nucleotide-binding</keyword>
<dbReference type="AlphaFoldDB" id="A0A843YSN2"/>
<dbReference type="Gene3D" id="2.30.30.100">
    <property type="match status" value="1"/>
</dbReference>
<protein>
    <recommendedName>
        <fullName evidence="5">biotin--[biotin carboxyl-carrier protein] ligase</fullName>
        <ecNumber evidence="5">6.3.4.15</ecNumber>
    </recommendedName>
</protein>
<sequence>MTSHLSAERIFALSAVQPDDITIEVVTETGSTNADLLTRIQSAPTATKPILRIAENQTAGRGRAGRAWLSTPETALMFSFAWPFARSVQDLVGLPLAVGATIATAITHFLGKDVGIRLKWPNDLMLDSNKLGGILIETTSTTNAAAKIAGGAAKKQTWAVIGVGLNLAVPASLQQDIGRNIANLPAPVDLDRDALMAALLCDLILALQSFEQHGLHDFIGQWNQLDAYANQEVKILDQEKVVHEGTALGIDQTGRLLLQTTDQRIAIMAGDISLRVKVSQ</sequence>
<organism evidence="8 9">
    <name type="scientific">Glaciimonas soli</name>
    <dbReference type="NCBI Taxonomy" id="2590999"/>
    <lineage>
        <taxon>Bacteria</taxon>
        <taxon>Pseudomonadati</taxon>
        <taxon>Pseudomonadota</taxon>
        <taxon>Betaproteobacteria</taxon>
        <taxon>Burkholderiales</taxon>
        <taxon>Oxalobacteraceae</taxon>
        <taxon>Glaciimonas</taxon>
    </lineage>
</organism>
<gene>
    <name evidence="8" type="ORF">GEV47_07790</name>
</gene>
<dbReference type="InterPro" id="IPR045864">
    <property type="entry name" value="aa-tRNA-synth_II/BPL/LPL"/>
</dbReference>
<keyword evidence="1 8" id="KW-0436">Ligase</keyword>
<dbReference type="EMBL" id="WINI01000003">
    <property type="protein sequence ID" value="MQR00583.1"/>
    <property type="molecule type" value="Genomic_DNA"/>
</dbReference>
<dbReference type="GO" id="GO:0005524">
    <property type="term" value="F:ATP binding"/>
    <property type="evidence" value="ECO:0007669"/>
    <property type="project" value="UniProtKB-KW"/>
</dbReference>
<dbReference type="Proteomes" id="UP000451565">
    <property type="component" value="Unassembled WGS sequence"/>
</dbReference>
<proteinExistence type="predicted"/>
<dbReference type="OrthoDB" id="9807064at2"/>
<keyword evidence="3" id="KW-0067">ATP-binding</keyword>
<reference evidence="8 9" key="1">
    <citation type="submission" date="2019-10" db="EMBL/GenBank/DDBJ databases">
        <title>Glaciimonas soli sp. nov., a psychrophilic bacterium isolated from the forest soil of a high elevation mountain in Taiwan.</title>
        <authorList>
            <person name="Wang L.-T."/>
            <person name="Shieh W.Y."/>
        </authorList>
    </citation>
    <scope>NUCLEOTIDE SEQUENCE [LARGE SCALE GENOMIC DNA]</scope>
    <source>
        <strain evidence="8 9">GS1</strain>
    </source>
</reference>
<comment type="catalytic activity">
    <reaction evidence="6">
        <text>biotin + L-lysyl-[protein] + ATP = N(6)-biotinyl-L-lysyl-[protein] + AMP + diphosphate + H(+)</text>
        <dbReference type="Rhea" id="RHEA:11756"/>
        <dbReference type="Rhea" id="RHEA-COMP:9752"/>
        <dbReference type="Rhea" id="RHEA-COMP:10505"/>
        <dbReference type="ChEBI" id="CHEBI:15378"/>
        <dbReference type="ChEBI" id="CHEBI:29969"/>
        <dbReference type="ChEBI" id="CHEBI:30616"/>
        <dbReference type="ChEBI" id="CHEBI:33019"/>
        <dbReference type="ChEBI" id="CHEBI:57586"/>
        <dbReference type="ChEBI" id="CHEBI:83144"/>
        <dbReference type="ChEBI" id="CHEBI:456215"/>
        <dbReference type="EC" id="6.3.4.15"/>
    </reaction>
</comment>
<dbReference type="SUPFAM" id="SSF55681">
    <property type="entry name" value="Class II aaRS and biotin synthetases"/>
    <property type="match status" value="1"/>
</dbReference>